<dbReference type="InterPro" id="IPR044824">
    <property type="entry name" value="MAIN-like"/>
</dbReference>
<proteinExistence type="predicted"/>
<dbReference type="AlphaFoldDB" id="A0A6G1EC16"/>
<feature type="domain" description="Aminotransferase-like plant mobile" evidence="1">
    <location>
        <begin position="65"/>
        <end position="116"/>
    </location>
</feature>
<feature type="non-terminal residue" evidence="2">
    <location>
        <position position="1"/>
    </location>
</feature>
<accession>A0A6G1EC16</accession>
<dbReference type="GO" id="GO:0010073">
    <property type="term" value="P:meristem maintenance"/>
    <property type="evidence" value="ECO:0007669"/>
    <property type="project" value="InterPro"/>
</dbReference>
<evidence type="ECO:0000259" key="1">
    <source>
        <dbReference type="Pfam" id="PF10536"/>
    </source>
</evidence>
<comment type="caution">
    <text evidence="2">The sequence shown here is derived from an EMBL/GenBank/DDBJ whole genome shotgun (WGS) entry which is preliminary data.</text>
</comment>
<dbReference type="InterPro" id="IPR019557">
    <property type="entry name" value="AminoTfrase-like_pln_mobile"/>
</dbReference>
<dbReference type="PANTHER" id="PTHR46033:SF82">
    <property type="entry name" value="AMINOTRANSFERASE-LIKE PLANT MOBILE DOMAIN-CONTAINING PROTEIN"/>
    <property type="match status" value="1"/>
</dbReference>
<evidence type="ECO:0000313" key="2">
    <source>
        <dbReference type="EMBL" id="KAF0921962.1"/>
    </source>
</evidence>
<dbReference type="Proteomes" id="UP000479710">
    <property type="component" value="Unassembled WGS sequence"/>
</dbReference>
<gene>
    <name evidence="2" type="ORF">E2562_020649</name>
</gene>
<dbReference type="PANTHER" id="PTHR46033">
    <property type="entry name" value="PROTEIN MAIN-LIKE 2"/>
    <property type="match status" value="1"/>
</dbReference>
<organism evidence="2 3">
    <name type="scientific">Oryza meyeriana var. granulata</name>
    <dbReference type="NCBI Taxonomy" id="110450"/>
    <lineage>
        <taxon>Eukaryota</taxon>
        <taxon>Viridiplantae</taxon>
        <taxon>Streptophyta</taxon>
        <taxon>Embryophyta</taxon>
        <taxon>Tracheophyta</taxon>
        <taxon>Spermatophyta</taxon>
        <taxon>Magnoliopsida</taxon>
        <taxon>Liliopsida</taxon>
        <taxon>Poales</taxon>
        <taxon>Poaceae</taxon>
        <taxon>BOP clade</taxon>
        <taxon>Oryzoideae</taxon>
        <taxon>Oryzeae</taxon>
        <taxon>Oryzinae</taxon>
        <taxon>Oryza</taxon>
        <taxon>Oryza meyeriana</taxon>
    </lineage>
</organism>
<protein>
    <recommendedName>
        <fullName evidence="1">Aminotransferase-like plant mobile domain-containing protein</fullName>
    </recommendedName>
</protein>
<dbReference type="Pfam" id="PF10536">
    <property type="entry name" value="PMD"/>
    <property type="match status" value="1"/>
</dbReference>
<keyword evidence="3" id="KW-1185">Reference proteome</keyword>
<dbReference type="OrthoDB" id="693110at2759"/>
<dbReference type="EMBL" id="SPHZ02000004">
    <property type="protein sequence ID" value="KAF0921962.1"/>
    <property type="molecule type" value="Genomic_DNA"/>
</dbReference>
<name>A0A6G1EC16_9ORYZ</name>
<evidence type="ECO:0000313" key="3">
    <source>
        <dbReference type="Proteomes" id="UP000479710"/>
    </source>
</evidence>
<sequence length="131" mass="15222">TVHLQYPLLQLHYDTQHRAYKLLEKNVRLKPLRAQAHTPLLWDERYAYYIRRVGFLPLARIVNVGLPQMDHSVLTAMVDHWRPETHTFHLVCGELTVALQDVAMKLGLLVEGEPAILAWQLWLATLPRLAK</sequence>
<reference evidence="2 3" key="1">
    <citation type="submission" date="2019-11" db="EMBL/GenBank/DDBJ databases">
        <title>Whole genome sequence of Oryza granulata.</title>
        <authorList>
            <person name="Li W."/>
        </authorList>
    </citation>
    <scope>NUCLEOTIDE SEQUENCE [LARGE SCALE GENOMIC DNA]</scope>
    <source>
        <strain evidence="3">cv. Menghai</strain>
        <tissue evidence="2">Leaf</tissue>
    </source>
</reference>